<organism evidence="2 3">
    <name type="scientific">Aulographum hederae CBS 113979</name>
    <dbReference type="NCBI Taxonomy" id="1176131"/>
    <lineage>
        <taxon>Eukaryota</taxon>
        <taxon>Fungi</taxon>
        <taxon>Dikarya</taxon>
        <taxon>Ascomycota</taxon>
        <taxon>Pezizomycotina</taxon>
        <taxon>Dothideomycetes</taxon>
        <taxon>Pleosporomycetidae</taxon>
        <taxon>Aulographales</taxon>
        <taxon>Aulographaceae</taxon>
    </lineage>
</organism>
<keyword evidence="3" id="KW-1185">Reference proteome</keyword>
<evidence type="ECO:0000313" key="3">
    <source>
        <dbReference type="Proteomes" id="UP000800041"/>
    </source>
</evidence>
<dbReference type="PANTHER" id="PTHR40257">
    <property type="match status" value="1"/>
</dbReference>
<evidence type="ECO:0008006" key="4">
    <source>
        <dbReference type="Google" id="ProtNLM"/>
    </source>
</evidence>
<accession>A0A6G1H2Z8</accession>
<dbReference type="OrthoDB" id="265717at2759"/>
<keyword evidence="1" id="KW-0732">Signal</keyword>
<name>A0A6G1H2Z8_9PEZI</name>
<evidence type="ECO:0000313" key="2">
    <source>
        <dbReference type="EMBL" id="KAF1987379.1"/>
    </source>
</evidence>
<dbReference type="AlphaFoldDB" id="A0A6G1H2Z8"/>
<feature type="chain" id="PRO_5026041302" description="DUF1330 domain-containing protein" evidence="1">
    <location>
        <begin position="18"/>
        <end position="266"/>
    </location>
</feature>
<dbReference type="EMBL" id="ML977152">
    <property type="protein sequence ID" value="KAF1987379.1"/>
    <property type="molecule type" value="Genomic_DNA"/>
</dbReference>
<dbReference type="PANTHER" id="PTHR40257:SF1">
    <property type="entry name" value="DUF1330 DOMAIN-CONTAINING PROTEIN"/>
    <property type="match status" value="1"/>
</dbReference>
<reference evidence="2" key="1">
    <citation type="journal article" date="2020" name="Stud. Mycol.">
        <title>101 Dothideomycetes genomes: a test case for predicting lifestyles and emergence of pathogens.</title>
        <authorList>
            <person name="Haridas S."/>
            <person name="Albert R."/>
            <person name="Binder M."/>
            <person name="Bloem J."/>
            <person name="Labutti K."/>
            <person name="Salamov A."/>
            <person name="Andreopoulos B."/>
            <person name="Baker S."/>
            <person name="Barry K."/>
            <person name="Bills G."/>
            <person name="Bluhm B."/>
            <person name="Cannon C."/>
            <person name="Castanera R."/>
            <person name="Culley D."/>
            <person name="Daum C."/>
            <person name="Ezra D."/>
            <person name="Gonzalez J."/>
            <person name="Henrissat B."/>
            <person name="Kuo A."/>
            <person name="Liang C."/>
            <person name="Lipzen A."/>
            <person name="Lutzoni F."/>
            <person name="Magnuson J."/>
            <person name="Mondo S."/>
            <person name="Nolan M."/>
            <person name="Ohm R."/>
            <person name="Pangilinan J."/>
            <person name="Park H.-J."/>
            <person name="Ramirez L."/>
            <person name="Alfaro M."/>
            <person name="Sun H."/>
            <person name="Tritt A."/>
            <person name="Yoshinaga Y."/>
            <person name="Zwiers L.-H."/>
            <person name="Turgeon B."/>
            <person name="Goodwin S."/>
            <person name="Spatafora J."/>
            <person name="Crous P."/>
            <person name="Grigoriev I."/>
        </authorList>
    </citation>
    <scope>NUCLEOTIDE SEQUENCE</scope>
    <source>
        <strain evidence="2">CBS 113979</strain>
    </source>
</reference>
<dbReference type="Gene3D" id="3.30.70.100">
    <property type="match status" value="1"/>
</dbReference>
<sequence length="266" mass="28824">MPVCTLHLLSLTVPLQAFLQTLSTLPEKPILTAKVIRWIIEPTSTNLSPLLSEQWHLFLILPGSSLSLPAPLQKHTKAHFTIAAGIPSRILSAFPDKNKSLLHPPPGSIPPLTGALDKPKVASSTKDLELSPDLQSWIRIFGEQEGRSAVSMLNLLSFLPQKKASYLQYGAAFAKSIGSRRGGDAKIVGTVVSVEGKGKEESNRLWDEVAVAHYPSIWHFADMLASEDYQEVNREFRVPALRDTCILCTSEVGVGELAGGAGSAKL</sequence>
<feature type="signal peptide" evidence="1">
    <location>
        <begin position="1"/>
        <end position="17"/>
    </location>
</feature>
<evidence type="ECO:0000256" key="1">
    <source>
        <dbReference type="SAM" id="SignalP"/>
    </source>
</evidence>
<proteinExistence type="predicted"/>
<protein>
    <recommendedName>
        <fullName evidence="4">DUF1330 domain-containing protein</fullName>
    </recommendedName>
</protein>
<gene>
    <name evidence="2" type="ORF">K402DRAFT_392654</name>
</gene>
<dbReference type="Proteomes" id="UP000800041">
    <property type="component" value="Unassembled WGS sequence"/>
</dbReference>